<accession>A0A0C3EAL4</accession>
<reference evidence="1 2" key="1">
    <citation type="submission" date="2014-04" db="EMBL/GenBank/DDBJ databases">
        <authorList>
            <consortium name="DOE Joint Genome Institute"/>
            <person name="Kuo A."/>
            <person name="Kohler A."/>
            <person name="Nagy L.G."/>
            <person name="Floudas D."/>
            <person name="Copeland A."/>
            <person name="Barry K.W."/>
            <person name="Cichocki N."/>
            <person name="Veneault-Fourrey C."/>
            <person name="LaButti K."/>
            <person name="Lindquist E.A."/>
            <person name="Lipzen A."/>
            <person name="Lundell T."/>
            <person name="Morin E."/>
            <person name="Murat C."/>
            <person name="Sun H."/>
            <person name="Tunlid A."/>
            <person name="Henrissat B."/>
            <person name="Grigoriev I.V."/>
            <person name="Hibbett D.S."/>
            <person name="Martin F."/>
            <person name="Nordberg H.P."/>
            <person name="Cantor M.N."/>
            <person name="Hua S.X."/>
        </authorList>
    </citation>
    <scope>NUCLEOTIDE SEQUENCE [LARGE SCALE GENOMIC DNA]</scope>
    <source>
        <strain evidence="1 2">Foug A</strain>
    </source>
</reference>
<dbReference type="EMBL" id="KN822006">
    <property type="protein sequence ID" value="KIM69760.1"/>
    <property type="molecule type" value="Genomic_DNA"/>
</dbReference>
<dbReference type="AlphaFoldDB" id="A0A0C3EAL4"/>
<dbReference type="HOGENOM" id="CLU_2887120_0_0_1"/>
<evidence type="ECO:0000313" key="1">
    <source>
        <dbReference type="EMBL" id="KIM69760.1"/>
    </source>
</evidence>
<proteinExistence type="predicted"/>
<name>A0A0C3EAL4_9AGAM</name>
<dbReference type="InParanoid" id="A0A0C3EAL4"/>
<gene>
    <name evidence="1" type="ORF">SCLCIDRAFT_1208287</name>
</gene>
<evidence type="ECO:0000313" key="2">
    <source>
        <dbReference type="Proteomes" id="UP000053989"/>
    </source>
</evidence>
<reference evidence="2" key="2">
    <citation type="submission" date="2015-01" db="EMBL/GenBank/DDBJ databases">
        <title>Evolutionary Origins and Diversification of the Mycorrhizal Mutualists.</title>
        <authorList>
            <consortium name="DOE Joint Genome Institute"/>
            <consortium name="Mycorrhizal Genomics Consortium"/>
            <person name="Kohler A."/>
            <person name="Kuo A."/>
            <person name="Nagy L.G."/>
            <person name="Floudas D."/>
            <person name="Copeland A."/>
            <person name="Barry K.W."/>
            <person name="Cichocki N."/>
            <person name="Veneault-Fourrey C."/>
            <person name="LaButti K."/>
            <person name="Lindquist E.A."/>
            <person name="Lipzen A."/>
            <person name="Lundell T."/>
            <person name="Morin E."/>
            <person name="Murat C."/>
            <person name="Riley R."/>
            <person name="Ohm R."/>
            <person name="Sun H."/>
            <person name="Tunlid A."/>
            <person name="Henrissat B."/>
            <person name="Grigoriev I.V."/>
            <person name="Hibbett D.S."/>
            <person name="Martin F."/>
        </authorList>
    </citation>
    <scope>NUCLEOTIDE SEQUENCE [LARGE SCALE GENOMIC DNA]</scope>
    <source>
        <strain evidence="2">Foug A</strain>
    </source>
</reference>
<dbReference type="Proteomes" id="UP000053989">
    <property type="component" value="Unassembled WGS sequence"/>
</dbReference>
<organism evidence="1 2">
    <name type="scientific">Scleroderma citrinum Foug A</name>
    <dbReference type="NCBI Taxonomy" id="1036808"/>
    <lineage>
        <taxon>Eukaryota</taxon>
        <taxon>Fungi</taxon>
        <taxon>Dikarya</taxon>
        <taxon>Basidiomycota</taxon>
        <taxon>Agaricomycotina</taxon>
        <taxon>Agaricomycetes</taxon>
        <taxon>Agaricomycetidae</taxon>
        <taxon>Boletales</taxon>
        <taxon>Sclerodermatineae</taxon>
        <taxon>Sclerodermataceae</taxon>
        <taxon>Scleroderma</taxon>
    </lineage>
</organism>
<sequence length="63" mass="7210">MKRADVDRRNELRVSRLKRVASNWQVTGSNSNATPLAAALRFKRSMACMEENNVLRVTIYVQS</sequence>
<protein>
    <submittedName>
        <fullName evidence="1">Uncharacterized protein</fullName>
    </submittedName>
</protein>
<keyword evidence="2" id="KW-1185">Reference proteome</keyword>